<keyword evidence="1" id="KW-0812">Transmembrane</keyword>
<dbReference type="PANTHER" id="PTHR31102">
    <property type="match status" value="1"/>
</dbReference>
<protein>
    <submittedName>
        <fullName evidence="2">Sodium/hydrogen exchanger 9B2</fullName>
    </submittedName>
</protein>
<evidence type="ECO:0000313" key="2">
    <source>
        <dbReference type="EMBL" id="KAJ3208113.1"/>
    </source>
</evidence>
<accession>A0AAD5TX21</accession>
<organism evidence="2 3">
    <name type="scientific">Clydaea vesicula</name>
    <dbReference type="NCBI Taxonomy" id="447962"/>
    <lineage>
        <taxon>Eukaryota</taxon>
        <taxon>Fungi</taxon>
        <taxon>Fungi incertae sedis</taxon>
        <taxon>Chytridiomycota</taxon>
        <taxon>Chytridiomycota incertae sedis</taxon>
        <taxon>Chytridiomycetes</taxon>
        <taxon>Lobulomycetales</taxon>
        <taxon>Lobulomycetaceae</taxon>
        <taxon>Clydaea</taxon>
    </lineage>
</organism>
<keyword evidence="1" id="KW-1133">Transmembrane helix</keyword>
<feature type="transmembrane region" description="Helical" evidence="1">
    <location>
        <begin position="275"/>
        <end position="292"/>
    </location>
</feature>
<dbReference type="EMBL" id="JADGJW010001012">
    <property type="protein sequence ID" value="KAJ3208113.1"/>
    <property type="molecule type" value="Genomic_DNA"/>
</dbReference>
<dbReference type="Proteomes" id="UP001211065">
    <property type="component" value="Unassembled WGS sequence"/>
</dbReference>
<feature type="transmembrane region" description="Helical" evidence="1">
    <location>
        <begin position="181"/>
        <end position="204"/>
    </location>
</feature>
<proteinExistence type="predicted"/>
<feature type="non-terminal residue" evidence="2">
    <location>
        <position position="405"/>
    </location>
</feature>
<reference evidence="2" key="1">
    <citation type="submission" date="2020-05" db="EMBL/GenBank/DDBJ databases">
        <title>Phylogenomic resolution of chytrid fungi.</title>
        <authorList>
            <person name="Stajich J.E."/>
            <person name="Amses K."/>
            <person name="Simmons R."/>
            <person name="Seto K."/>
            <person name="Myers J."/>
            <person name="Bonds A."/>
            <person name="Quandt C.A."/>
            <person name="Barry K."/>
            <person name="Liu P."/>
            <person name="Grigoriev I."/>
            <person name="Longcore J.E."/>
            <person name="James T.Y."/>
        </authorList>
    </citation>
    <scope>NUCLEOTIDE SEQUENCE</scope>
    <source>
        <strain evidence="2">JEL0476</strain>
    </source>
</reference>
<feature type="transmembrane region" description="Helical" evidence="1">
    <location>
        <begin position="145"/>
        <end position="169"/>
    </location>
</feature>
<comment type="caution">
    <text evidence="2">The sequence shown here is derived from an EMBL/GenBank/DDBJ whole genome shotgun (WGS) entry which is preliminary data.</text>
</comment>
<feature type="transmembrane region" description="Helical" evidence="1">
    <location>
        <begin position="79"/>
        <end position="99"/>
    </location>
</feature>
<dbReference type="InterPro" id="IPR051843">
    <property type="entry name" value="CPA1_transporter"/>
</dbReference>
<name>A0AAD5TX21_9FUNG</name>
<dbReference type="PANTHER" id="PTHR31102:SF1">
    <property type="entry name" value="CATION_H+ EXCHANGER DOMAIN-CONTAINING PROTEIN"/>
    <property type="match status" value="1"/>
</dbReference>
<keyword evidence="1" id="KW-0472">Membrane</keyword>
<dbReference type="GO" id="GO:0098662">
    <property type="term" value="P:inorganic cation transmembrane transport"/>
    <property type="evidence" value="ECO:0007669"/>
    <property type="project" value="TreeGrafter"/>
</dbReference>
<evidence type="ECO:0000313" key="3">
    <source>
        <dbReference type="Proteomes" id="UP001211065"/>
    </source>
</evidence>
<feature type="transmembrane region" description="Helical" evidence="1">
    <location>
        <begin position="111"/>
        <end position="139"/>
    </location>
</feature>
<evidence type="ECO:0000256" key="1">
    <source>
        <dbReference type="SAM" id="Phobius"/>
    </source>
</evidence>
<dbReference type="AlphaFoldDB" id="A0AAD5TX21"/>
<gene>
    <name evidence="2" type="primary">SLC9B2</name>
    <name evidence="2" type="ORF">HK099_000132</name>
</gene>
<sequence length="405" mass="45085">MILILSIFFCLNIFYNLNISSINQAVYTDAALNKDTIKLNDDIKMEKTFQEHFNSLILSVICGIVVGKLSEMLGHPKMLGMLVTGIILNYVLPEIFIPIPHSWTAKFWPVVLTSVVCRAGAIPVLIESLFLVGLTKYIFNLPTSYAITLGFGVGCVSPGVVVPMLMGIIEKMQGKGQIPRLMLAALGTDNFIGTMGFGIGITSITNELLNNKNMLNFNARSDSQIEMSRPIQNDFNWFMKRLLFESTSSVFIGFILGMIGMLLKSKLLKSYFKIYFLHAIFFGVTTLLMVTLKLNGYIGMAISSVLISWCVVGNYWEKSEIENADYNLKNVWKFSEPFLFTIIGLNISFNTIPFELLYRGIGIIVLGAIVRCGKASIQATICTATVDLVHSQLIVLKEDEENAQI</sequence>
<keyword evidence="3" id="KW-1185">Reference proteome</keyword>
<feature type="transmembrane region" description="Helical" evidence="1">
    <location>
        <begin position="298"/>
        <end position="316"/>
    </location>
</feature>
<feature type="transmembrane region" description="Helical" evidence="1">
    <location>
        <begin position="242"/>
        <end position="263"/>
    </location>
</feature>